<proteinExistence type="predicted"/>
<evidence type="ECO:0000313" key="2">
    <source>
        <dbReference type="Proteomes" id="UP001244552"/>
    </source>
</evidence>
<gene>
    <name evidence="1" type="ORF">QO018_004706</name>
</gene>
<dbReference type="RefSeq" id="WP_209987809.1">
    <property type="nucleotide sequence ID" value="NZ_JAGINO010000022.1"/>
</dbReference>
<comment type="caution">
    <text evidence="1">The sequence shown here is derived from an EMBL/GenBank/DDBJ whole genome shotgun (WGS) entry which is preliminary data.</text>
</comment>
<dbReference type="Proteomes" id="UP001244552">
    <property type="component" value="Unassembled WGS sequence"/>
</dbReference>
<organism evidence="1 2">
    <name type="scientific">Azospirillum picis</name>
    <dbReference type="NCBI Taxonomy" id="488438"/>
    <lineage>
        <taxon>Bacteria</taxon>
        <taxon>Pseudomonadati</taxon>
        <taxon>Pseudomonadota</taxon>
        <taxon>Alphaproteobacteria</taxon>
        <taxon>Rhodospirillales</taxon>
        <taxon>Azospirillaceae</taxon>
        <taxon>Azospirillum</taxon>
    </lineage>
</organism>
<reference evidence="1 2" key="1">
    <citation type="submission" date="2023-07" db="EMBL/GenBank/DDBJ databases">
        <title>Genomic Encyclopedia of Type Strains, Phase IV (KMG-IV): sequencing the most valuable type-strain genomes for metagenomic binning, comparative biology and taxonomic classification.</title>
        <authorList>
            <person name="Goeker M."/>
        </authorList>
    </citation>
    <scope>NUCLEOTIDE SEQUENCE [LARGE SCALE GENOMIC DNA]</scope>
    <source>
        <strain evidence="1 2">DSM 19922</strain>
    </source>
</reference>
<dbReference type="EMBL" id="JAUSVU010000020">
    <property type="protein sequence ID" value="MDQ0535822.1"/>
    <property type="molecule type" value="Genomic_DNA"/>
</dbReference>
<evidence type="ECO:0000313" key="1">
    <source>
        <dbReference type="EMBL" id="MDQ0535822.1"/>
    </source>
</evidence>
<name>A0ABU0MQR8_9PROT</name>
<accession>A0ABU0MQR8</accession>
<keyword evidence="2" id="KW-1185">Reference proteome</keyword>
<sequence>MLFHVSIAAHDPRHVAGVIAELWGGEALLFPPVSDNGWIVLAGDDRRTALEVYPIDTVLREAEGDADAYGEATGQVHFTATHAAIGTPLSQEAVLDIAAREGWPAKYRKRGGMFGVVEVWIEGRQMIEVLTPEMQSEYKATMSADNWRAMLNSFAPPAAVA</sequence>
<protein>
    <submittedName>
        <fullName evidence="1">Uncharacterized protein</fullName>
    </submittedName>
</protein>